<dbReference type="AlphaFoldDB" id="A0A1E7YTU4"/>
<dbReference type="EMBL" id="LZYH01000703">
    <property type="protein sequence ID" value="OFC54752.1"/>
    <property type="molecule type" value="Genomic_DNA"/>
</dbReference>
<accession>A0A1E7YTU4</accession>
<name>A0A1E7YTU4_9PROT</name>
<protein>
    <recommendedName>
        <fullName evidence="3">Transposase</fullName>
    </recommendedName>
</protein>
<proteinExistence type="predicted"/>
<evidence type="ECO:0008006" key="3">
    <source>
        <dbReference type="Google" id="ProtNLM"/>
    </source>
</evidence>
<comment type="caution">
    <text evidence="1">The sequence shown here is derived from an EMBL/GenBank/DDBJ whole genome shotgun (WGS) entry which is preliminary data.</text>
</comment>
<reference evidence="1 2" key="1">
    <citation type="submission" date="2016-06" db="EMBL/GenBank/DDBJ databases">
        <title>Gene turnover analysis identifies the evolutionary adaptation of the extremophile Acidithiobacillus caldus.</title>
        <authorList>
            <person name="Zhang X."/>
        </authorList>
    </citation>
    <scope>NUCLEOTIDE SEQUENCE [LARGE SCALE GENOMIC DNA]</scope>
    <source>
        <strain evidence="1 2">S1</strain>
    </source>
</reference>
<gene>
    <name evidence="1" type="ORF">BAE30_10965</name>
</gene>
<sequence>MRSTEEKTQYWQSLVSAQESSGLSIPQFCQEQGVVLSQFYYWRQRLRRGTGQQAVSPSSVSTLPEFLELGLPGEREAVRQALEIRLDLGAGCTLTIRRG</sequence>
<dbReference type="NCBIfam" id="NF047593">
    <property type="entry name" value="IS66_ISAeme5_TnpA"/>
    <property type="match status" value="1"/>
</dbReference>
<organism evidence="1 2">
    <name type="scientific">Acidithiobacillus caldus</name>
    <dbReference type="NCBI Taxonomy" id="33059"/>
    <lineage>
        <taxon>Bacteria</taxon>
        <taxon>Pseudomonadati</taxon>
        <taxon>Pseudomonadota</taxon>
        <taxon>Acidithiobacillia</taxon>
        <taxon>Acidithiobacillales</taxon>
        <taxon>Acidithiobacillaceae</taxon>
        <taxon>Acidithiobacillus</taxon>
    </lineage>
</organism>
<evidence type="ECO:0000313" key="1">
    <source>
        <dbReference type="EMBL" id="OFC54752.1"/>
    </source>
</evidence>
<evidence type="ECO:0000313" key="2">
    <source>
        <dbReference type="Proteomes" id="UP000175707"/>
    </source>
</evidence>
<dbReference type="Proteomes" id="UP000175707">
    <property type="component" value="Unassembled WGS sequence"/>
</dbReference>